<gene>
    <name evidence="1" type="ORF">DCAR_014768</name>
</gene>
<dbReference type="Gramene" id="KZM97870">
    <property type="protein sequence ID" value="KZM97870"/>
    <property type="gene ID" value="DCAR_014768"/>
</dbReference>
<proteinExistence type="predicted"/>
<dbReference type="PANTHER" id="PTHR31343">
    <property type="entry name" value="T15D22.8"/>
    <property type="match status" value="1"/>
</dbReference>
<dbReference type="Pfam" id="PF05623">
    <property type="entry name" value="DUF789"/>
    <property type="match status" value="2"/>
</dbReference>
<accession>A0A162AAB3</accession>
<comment type="caution">
    <text evidence="1">The sequence shown here is derived from an EMBL/GenBank/DDBJ whole genome shotgun (WGS) entry which is preliminary data.</text>
</comment>
<name>A0A162AAB3_DAUCS</name>
<dbReference type="PANTHER" id="PTHR31343:SF29">
    <property type="entry name" value="DUF789 DOMAIN-CONTAINING PROTEIN"/>
    <property type="match status" value="1"/>
</dbReference>
<dbReference type="STRING" id="79200.A0A162AAB3"/>
<evidence type="ECO:0000313" key="1">
    <source>
        <dbReference type="EMBL" id="KZM97870.1"/>
    </source>
</evidence>
<dbReference type="OrthoDB" id="1896065at2759"/>
<dbReference type="EMBL" id="LNRQ01000004">
    <property type="protein sequence ID" value="KZM97870.1"/>
    <property type="molecule type" value="Genomic_DNA"/>
</dbReference>
<reference evidence="1" key="1">
    <citation type="journal article" date="2016" name="Nat. Genet.">
        <title>A high-quality carrot genome assembly provides new insights into carotenoid accumulation and asterid genome evolution.</title>
        <authorList>
            <person name="Iorizzo M."/>
            <person name="Ellison S."/>
            <person name="Senalik D."/>
            <person name="Zeng P."/>
            <person name="Satapoomin P."/>
            <person name="Huang J."/>
            <person name="Bowman M."/>
            <person name="Iovene M."/>
            <person name="Sanseverino W."/>
            <person name="Cavagnaro P."/>
            <person name="Yildiz M."/>
            <person name="Macko-Podgorni A."/>
            <person name="Moranska E."/>
            <person name="Grzebelus E."/>
            <person name="Grzebelus D."/>
            <person name="Ashrafi H."/>
            <person name="Zheng Z."/>
            <person name="Cheng S."/>
            <person name="Spooner D."/>
            <person name="Van Deynze A."/>
            <person name="Simon P."/>
        </authorList>
    </citation>
    <scope>NUCLEOTIDE SEQUENCE [LARGE SCALE GENOMIC DNA]</scope>
    <source>
        <tissue evidence="1">Leaf</tissue>
    </source>
</reference>
<sequence>MWNHPTQKPITKYFTLRDLWPSFENWSAYGAKTKVMVNREEVDQFFAPSLSAIQIFTNKPYESSVRNRGNNISFPSLYSSHMNISLQSDDYYLKPYFEFAEKVSPYNRTPLFDTVENLSKSNPGLQTLTSTDLTPSSWMYPICQIPNIGIPIKDFEAAFLTFHTISSFYQDFHQEDMNSSGVQSSPSISLPPFGCATYKVQGDIWFNHGHSDYGRLSHLNKAAESWIRQIGFEHHDFNFFTRQTGHHHVGAKPSAEPSAELYFPCVPNFSGFWP</sequence>
<dbReference type="AlphaFoldDB" id="A0A162AAB3"/>
<protein>
    <submittedName>
        <fullName evidence="1">Uncharacterized protein</fullName>
    </submittedName>
</protein>
<dbReference type="InterPro" id="IPR008507">
    <property type="entry name" value="DUF789"/>
</dbReference>
<organism evidence="1">
    <name type="scientific">Daucus carota subsp. sativus</name>
    <name type="common">Carrot</name>
    <dbReference type="NCBI Taxonomy" id="79200"/>
    <lineage>
        <taxon>Eukaryota</taxon>
        <taxon>Viridiplantae</taxon>
        <taxon>Streptophyta</taxon>
        <taxon>Embryophyta</taxon>
        <taxon>Tracheophyta</taxon>
        <taxon>Spermatophyta</taxon>
        <taxon>Magnoliopsida</taxon>
        <taxon>eudicotyledons</taxon>
        <taxon>Gunneridae</taxon>
        <taxon>Pentapetalae</taxon>
        <taxon>asterids</taxon>
        <taxon>campanulids</taxon>
        <taxon>Apiales</taxon>
        <taxon>Apiaceae</taxon>
        <taxon>Apioideae</taxon>
        <taxon>Scandiceae</taxon>
        <taxon>Daucinae</taxon>
        <taxon>Daucus</taxon>
        <taxon>Daucus sect. Daucus</taxon>
    </lineage>
</organism>